<dbReference type="NCBIfam" id="TIGR04366">
    <property type="entry name" value="cupin_WbuC"/>
    <property type="match status" value="1"/>
</dbReference>
<name>A0A2S0VUY7_9ALTE</name>
<sequence>MKNFDQRFFDQLVERAKASPRRRTNENLHDDYNAPVQRLFIAMEPDSYVRPHRHIESNKWEFFYVSQGRLLFLLYDEQGTVTKKVELSANGPQQGLEIPPNVWHSTVALESGTVFFEVKEGPYTVTTDKGFAQWAPVEGDPEVADFIAKLVNIQEGESARF</sequence>
<dbReference type="RefSeq" id="WP_108604101.1">
    <property type="nucleotide sequence ID" value="NZ_CP026604.1"/>
</dbReference>
<dbReference type="Gene3D" id="2.60.120.10">
    <property type="entry name" value="Jelly Rolls"/>
    <property type="match status" value="1"/>
</dbReference>
<keyword evidence="3" id="KW-1185">Reference proteome</keyword>
<dbReference type="InterPro" id="IPR011051">
    <property type="entry name" value="RmlC_Cupin_sf"/>
</dbReference>
<dbReference type="SUPFAM" id="SSF51182">
    <property type="entry name" value="RmlC-like cupins"/>
    <property type="match status" value="1"/>
</dbReference>
<evidence type="ECO:0000259" key="1">
    <source>
        <dbReference type="Pfam" id="PF19480"/>
    </source>
</evidence>
<dbReference type="InterPro" id="IPR027565">
    <property type="entry name" value="Cupin_WbuC"/>
</dbReference>
<feature type="domain" description="Cupin fold metalloprotein WbuC cupin" evidence="1">
    <location>
        <begin position="4"/>
        <end position="87"/>
    </location>
</feature>
<evidence type="ECO:0000313" key="2">
    <source>
        <dbReference type="EMBL" id="AWB68036.1"/>
    </source>
</evidence>
<dbReference type="CDD" id="cd07005">
    <property type="entry name" value="cupin_WbuC-like"/>
    <property type="match status" value="1"/>
</dbReference>
<dbReference type="AlphaFoldDB" id="A0A2S0VUY7"/>
<dbReference type="InterPro" id="IPR046058">
    <property type="entry name" value="WbuC_cupin"/>
</dbReference>
<gene>
    <name evidence="2" type="ORF">C2869_17100</name>
</gene>
<dbReference type="OrthoDB" id="981227at2"/>
<dbReference type="Pfam" id="PF19480">
    <property type="entry name" value="DUF6016"/>
    <property type="match status" value="1"/>
</dbReference>
<accession>A0A2S0VUY7</accession>
<dbReference type="Proteomes" id="UP000244441">
    <property type="component" value="Chromosome"/>
</dbReference>
<protein>
    <submittedName>
        <fullName evidence="2">Cupin fold metalloprotein, WbuC family</fullName>
    </submittedName>
</protein>
<dbReference type="InterPro" id="IPR014710">
    <property type="entry name" value="RmlC-like_jellyroll"/>
</dbReference>
<organism evidence="2 3">
    <name type="scientific">Saccharobesus litoralis</name>
    <dbReference type="NCBI Taxonomy" id="2172099"/>
    <lineage>
        <taxon>Bacteria</taxon>
        <taxon>Pseudomonadati</taxon>
        <taxon>Pseudomonadota</taxon>
        <taxon>Gammaproteobacteria</taxon>
        <taxon>Alteromonadales</taxon>
        <taxon>Alteromonadaceae</taxon>
        <taxon>Saccharobesus</taxon>
    </lineage>
</organism>
<dbReference type="EMBL" id="CP026604">
    <property type="protein sequence ID" value="AWB68036.1"/>
    <property type="molecule type" value="Genomic_DNA"/>
</dbReference>
<proteinExistence type="predicted"/>
<evidence type="ECO:0000313" key="3">
    <source>
        <dbReference type="Proteomes" id="UP000244441"/>
    </source>
</evidence>
<dbReference type="KEGG" id="cate:C2869_17100"/>
<reference evidence="2 3" key="1">
    <citation type="submission" date="2018-01" db="EMBL/GenBank/DDBJ databases">
        <title>Genome sequence of a Cantenovulum-like bacteria.</title>
        <authorList>
            <person name="Tan W.R."/>
            <person name="Lau N.-S."/>
            <person name="Go F."/>
            <person name="Amirul A.-A.A."/>
        </authorList>
    </citation>
    <scope>NUCLEOTIDE SEQUENCE [LARGE SCALE GENOMIC DNA]</scope>
    <source>
        <strain evidence="2 3">CCB-QB4</strain>
    </source>
</reference>